<feature type="region of interest" description="Disordered" evidence="1">
    <location>
        <begin position="613"/>
        <end position="708"/>
    </location>
</feature>
<dbReference type="Proteomes" id="UP001370100">
    <property type="component" value="Unassembled WGS sequence"/>
</dbReference>
<protein>
    <submittedName>
        <fullName evidence="3">DUF222 domain-containing protein</fullName>
    </submittedName>
</protein>
<evidence type="ECO:0000313" key="4">
    <source>
        <dbReference type="Proteomes" id="UP001370100"/>
    </source>
</evidence>
<dbReference type="EMBL" id="JBBEGL010000006">
    <property type="protein sequence ID" value="MEJ2889241.1"/>
    <property type="molecule type" value="Genomic_DNA"/>
</dbReference>
<dbReference type="InterPro" id="IPR003870">
    <property type="entry name" value="DUF222"/>
</dbReference>
<sequence length="708" mass="76976">MSEQDVRDGRMADLDALEAGPELLTALDALSPDTLIGEDLAAYVRASARLANHGTARLLDGMHHLGRAQEGRSERHAGLDEYSGDEVAVALGWSRSMACRKLDLADDLAVRLPAVGEALWEGWLDEPKATRLCEWTRDLCDDHARHVAQELLPEAPELPVGELIRRIEQTGAAIDPEWAARREARAAKNLRVMLTANPSGTATFAVCDTTAPRGLAMRDRCDAIAAAVRALGVRIPIKDLRGEVAARLLDGSTAGLTDQQIVCLLAAEYHAAGQPPEDSRDEGSGDDPDGDDSSGPRDDGPRDNGPADPGPGDEPSNDDGPDDGDRSDGSTPPEDRDRAAGTGEDPVGPAGQGVLDLPGMPLPEESGESDESDESDEPPVPDSPTEITGPDPGPGVPRNGTSELRLRLTTALGLDQLPATVPGYGTVLAHHARTLLTDARYGEWRIVLTTPDGHLQHVLLARHRPARPHGRHEPRGPGQRRAIVELQVPTTLLAALDPEAHPAWTAVLRELQARLGELEHPGPPRESLAERWRRRPSAEVDRWTRVRDRHCIIPCCHRPAHRAELDHTRDWAHHGPSAHGNLGVLDKHHHRAKHHGGWQITQPAPGHFTIRTRAGQRLTTTPKKILEHLPEPRPARRPRPLPDDGRPTHPDRTDDDSTDDLAAAEDAHWRERFLRRTGGTVRGKRIPAERTTPATPPAVHDPDDPPPF</sequence>
<feature type="compositionally biased region" description="Acidic residues" evidence="1">
    <location>
        <begin position="653"/>
        <end position="663"/>
    </location>
</feature>
<proteinExistence type="predicted"/>
<dbReference type="CDD" id="cd00085">
    <property type="entry name" value="HNHc"/>
    <property type="match status" value="1"/>
</dbReference>
<feature type="compositionally biased region" description="Acidic residues" evidence="1">
    <location>
        <begin position="365"/>
        <end position="379"/>
    </location>
</feature>
<feature type="compositionally biased region" description="Basic and acidic residues" evidence="1">
    <location>
        <begin position="665"/>
        <end position="674"/>
    </location>
</feature>
<keyword evidence="4" id="KW-1185">Reference proteome</keyword>
<organism evidence="3 4">
    <name type="scientific">Actinomycetospora aeridis</name>
    <dbReference type="NCBI Taxonomy" id="3129231"/>
    <lineage>
        <taxon>Bacteria</taxon>
        <taxon>Bacillati</taxon>
        <taxon>Actinomycetota</taxon>
        <taxon>Actinomycetes</taxon>
        <taxon>Pseudonocardiales</taxon>
        <taxon>Pseudonocardiaceae</taxon>
        <taxon>Actinomycetospora</taxon>
    </lineage>
</organism>
<name>A0ABU8NA04_9PSEU</name>
<feature type="region of interest" description="Disordered" evidence="1">
    <location>
        <begin position="272"/>
        <end position="401"/>
    </location>
</feature>
<feature type="compositionally biased region" description="Basic and acidic residues" evidence="1">
    <location>
        <begin position="323"/>
        <end position="339"/>
    </location>
</feature>
<comment type="caution">
    <text evidence="3">The sequence shown here is derived from an EMBL/GenBank/DDBJ whole genome shotgun (WGS) entry which is preliminary data.</text>
</comment>
<feature type="compositionally biased region" description="Basic and acidic residues" evidence="1">
    <location>
        <begin position="624"/>
        <end position="652"/>
    </location>
</feature>
<evidence type="ECO:0000256" key="1">
    <source>
        <dbReference type="SAM" id="MobiDB-lite"/>
    </source>
</evidence>
<evidence type="ECO:0000259" key="2">
    <source>
        <dbReference type="Pfam" id="PF02720"/>
    </source>
</evidence>
<reference evidence="3 4" key="1">
    <citation type="submission" date="2024-03" db="EMBL/GenBank/DDBJ databases">
        <title>Actinomycetospora sp. OC33-EN06, a novel actinomycete isolated from wild orchid (Aerides multiflora).</title>
        <authorList>
            <person name="Suriyachadkun C."/>
        </authorList>
    </citation>
    <scope>NUCLEOTIDE SEQUENCE [LARGE SCALE GENOMIC DNA]</scope>
    <source>
        <strain evidence="3 4">OC33-EN06</strain>
    </source>
</reference>
<gene>
    <name evidence="3" type="ORF">WCD41_22470</name>
</gene>
<dbReference type="RefSeq" id="WP_337716608.1">
    <property type="nucleotide sequence ID" value="NZ_JBBEGL010000006.1"/>
</dbReference>
<dbReference type="Pfam" id="PF02720">
    <property type="entry name" value="DUF222"/>
    <property type="match status" value="1"/>
</dbReference>
<dbReference type="InterPro" id="IPR003615">
    <property type="entry name" value="HNH_nuc"/>
</dbReference>
<accession>A0ABU8NA04</accession>
<evidence type="ECO:0000313" key="3">
    <source>
        <dbReference type="EMBL" id="MEJ2889241.1"/>
    </source>
</evidence>
<feature type="domain" description="DUF222" evidence="2">
    <location>
        <begin position="49"/>
        <end position="228"/>
    </location>
</feature>